<evidence type="ECO:0000259" key="1">
    <source>
        <dbReference type="Pfam" id="PF13482"/>
    </source>
</evidence>
<feature type="domain" description="YprB ribonuclease H-like" evidence="1">
    <location>
        <begin position="346"/>
        <end position="516"/>
    </location>
</feature>
<dbReference type="HOGENOM" id="CLU_044183_0_0_3"/>
<accession>B1X0Y0</accession>
<dbReference type="AlphaFoldDB" id="B1X0Y0"/>
<dbReference type="SUPFAM" id="SSF53098">
    <property type="entry name" value="Ribonuclease H-like"/>
    <property type="match status" value="1"/>
</dbReference>
<name>B1X0Y0_CROS5</name>
<dbReference type="Gene3D" id="1.10.150.20">
    <property type="entry name" value="5' to 3' exonuclease, C-terminal subdomain"/>
    <property type="match status" value="1"/>
</dbReference>
<protein>
    <recommendedName>
        <fullName evidence="1">YprB ribonuclease H-like domain-containing protein</fullName>
    </recommendedName>
</protein>
<dbReference type="STRING" id="43989.cce_3671"/>
<dbReference type="Pfam" id="PF13482">
    <property type="entry name" value="RNase_H_2"/>
    <property type="match status" value="1"/>
</dbReference>
<dbReference type="SUPFAM" id="SSF158702">
    <property type="entry name" value="Sec63 N-terminal domain-like"/>
    <property type="match status" value="1"/>
</dbReference>
<gene>
    <name evidence="2" type="ordered locus">cce_3671</name>
</gene>
<keyword evidence="3" id="KW-1185">Reference proteome</keyword>
<dbReference type="Proteomes" id="UP000001203">
    <property type="component" value="Chromosome circular"/>
</dbReference>
<evidence type="ECO:0000313" key="3">
    <source>
        <dbReference type="Proteomes" id="UP000001203"/>
    </source>
</evidence>
<proteinExistence type="predicted"/>
<dbReference type="InterPro" id="IPR012337">
    <property type="entry name" value="RNaseH-like_sf"/>
</dbReference>
<dbReference type="EMBL" id="CP000806">
    <property type="protein sequence ID" value="ACB53019.1"/>
    <property type="molecule type" value="Genomic_DNA"/>
</dbReference>
<reference evidence="2 3" key="1">
    <citation type="journal article" date="2008" name="Proc. Natl. Acad. Sci. U.S.A.">
        <title>The genome of Cyanothece 51142, a unicellular diazotrophic cyanobacterium important in the marine nitrogen cycle.</title>
        <authorList>
            <person name="Welsh E.A."/>
            <person name="Liberton M."/>
            <person name="Stoeckel J."/>
            <person name="Loh T."/>
            <person name="Elvitigala T."/>
            <person name="Wang C."/>
            <person name="Wollam A."/>
            <person name="Fulton R.S."/>
            <person name="Clifton S.W."/>
            <person name="Jacobs J.M."/>
            <person name="Aurora R."/>
            <person name="Ghosh B.K."/>
            <person name="Sherman L.A."/>
            <person name="Smith R.D."/>
            <person name="Wilson R.K."/>
            <person name="Pakrasi H.B."/>
        </authorList>
    </citation>
    <scope>NUCLEOTIDE SEQUENCE [LARGE SCALE GENOMIC DNA]</scope>
    <source>
        <strain evidence="3">ATCC 51142 / BH68</strain>
    </source>
</reference>
<dbReference type="NCBIfam" id="TIGR03491">
    <property type="entry name" value="TM0106 family RecB-like putative nuclease"/>
    <property type="match status" value="1"/>
</dbReference>
<organism evidence="2 3">
    <name type="scientific">Crocosphaera subtropica (strain ATCC 51142 / BH68)</name>
    <name type="common">Cyanothece sp. (strain ATCC 51142)</name>
    <dbReference type="NCBI Taxonomy" id="43989"/>
    <lineage>
        <taxon>Bacteria</taxon>
        <taxon>Bacillati</taxon>
        <taxon>Cyanobacteriota</taxon>
        <taxon>Cyanophyceae</taxon>
        <taxon>Oscillatoriophycideae</taxon>
        <taxon>Chroococcales</taxon>
        <taxon>Aphanothecaceae</taxon>
        <taxon>Crocosphaera</taxon>
        <taxon>Crocosphaera subtropica</taxon>
    </lineage>
</organism>
<dbReference type="KEGG" id="cyt:cce_3671"/>
<evidence type="ECO:0000313" key="2">
    <source>
        <dbReference type="EMBL" id="ACB53019.1"/>
    </source>
</evidence>
<dbReference type="eggNOG" id="COG2251">
    <property type="taxonomic scope" value="Bacteria"/>
</dbReference>
<sequence length="525" mass="61056">MAKVRIKNITCSLSEREIIIDTGTFLTKMLITDSLLLDYKRCSRRAFLNIHGDPTQQDPERDFLQKLRQESKRHIASVLDTFYSHYQPSYTSGANWREKAQLTEQLMQQGVDCIYQGILWVDDSSSSKHLPDDFLHFLSSGDEYLGKPHLLIKQPGQSKFGDWSYYPVSIHLGRKAKPEYKLIVTFYAQLLAIIQETLPPTPQLIVRPLKHFSVEVIQWLPKLQLVLDECVTMLGTMQEPEVFIARQRCHLCRWYGHCHAIAHSQQHLSLVPGVTPSRYRSLRDIGVITTRSLAEANFDTIEELIGRGLAQKLQQQARSLVHNHAIPRSQSQYNFSEILSNETVELYFDIEAEPERNLDYLLGVVVVNRLNQTQTFYPFLAETPEEEGIIWEQFLELVNTYHQAPIFHFSDYEKDTIKRLGNLYQTPDRNIQHLLSRLIDLHHCVISSVILPVENYSLKSLANWLGFHWRDVGVSGDQCVCWYDQWLTTGDRHYLTSILRYNEDDCLATLHLKNWLAEFFNNIEF</sequence>
<dbReference type="InterPro" id="IPR038720">
    <property type="entry name" value="YprB_RNase_H-like_dom"/>
</dbReference>
<dbReference type="InterPro" id="IPR019993">
    <property type="entry name" value="RecB_nuclease_TM0106_put"/>
</dbReference>